<reference evidence="3" key="1">
    <citation type="submission" date="2023-07" db="EMBL/GenBank/DDBJ databases">
        <title>Chromosome-level genome assembly of Artemia franciscana.</title>
        <authorList>
            <person name="Jo E."/>
        </authorList>
    </citation>
    <scope>NUCLEOTIDE SEQUENCE</scope>
    <source>
        <tissue evidence="3">Whole body</tissue>
    </source>
</reference>
<dbReference type="InterPro" id="IPR011989">
    <property type="entry name" value="ARM-like"/>
</dbReference>
<dbReference type="Gene3D" id="1.25.10.10">
    <property type="entry name" value="Leucine-rich Repeat Variant"/>
    <property type="match status" value="1"/>
</dbReference>
<dbReference type="GO" id="GO:0042273">
    <property type="term" value="P:ribosomal large subunit biogenesis"/>
    <property type="evidence" value="ECO:0007669"/>
    <property type="project" value="TreeGrafter"/>
</dbReference>
<organism evidence="3 4">
    <name type="scientific">Artemia franciscana</name>
    <name type="common">Brine shrimp</name>
    <name type="synonym">Artemia sanfranciscana</name>
    <dbReference type="NCBI Taxonomy" id="6661"/>
    <lineage>
        <taxon>Eukaryota</taxon>
        <taxon>Metazoa</taxon>
        <taxon>Ecdysozoa</taxon>
        <taxon>Arthropoda</taxon>
        <taxon>Crustacea</taxon>
        <taxon>Branchiopoda</taxon>
        <taxon>Anostraca</taxon>
        <taxon>Artemiidae</taxon>
        <taxon>Artemia</taxon>
    </lineage>
</organism>
<protein>
    <recommendedName>
        <fullName evidence="2">SYO1-like TPR repeats domain-containing protein</fullName>
    </recommendedName>
</protein>
<dbReference type="InterPro" id="IPR000225">
    <property type="entry name" value="Armadillo"/>
</dbReference>
<dbReference type="AlphaFoldDB" id="A0AA88H4P9"/>
<keyword evidence="4" id="KW-1185">Reference proteome</keyword>
<feature type="domain" description="SYO1-like TPR repeats" evidence="2">
    <location>
        <begin position="418"/>
        <end position="671"/>
    </location>
</feature>
<evidence type="ECO:0000313" key="4">
    <source>
        <dbReference type="Proteomes" id="UP001187531"/>
    </source>
</evidence>
<dbReference type="PANTHER" id="PTHR13347:SF1">
    <property type="entry name" value="HEAT REPEAT-CONTAINING PROTEIN 3"/>
    <property type="match status" value="1"/>
</dbReference>
<dbReference type="PANTHER" id="PTHR13347">
    <property type="entry name" value="HEAT REPEAT-CONTAINING PROTEIN 3"/>
    <property type="match status" value="1"/>
</dbReference>
<gene>
    <name evidence="3" type="ORF">QYM36_019871</name>
</gene>
<dbReference type="SUPFAM" id="SSF48371">
    <property type="entry name" value="ARM repeat"/>
    <property type="match status" value="1"/>
</dbReference>
<evidence type="ECO:0000256" key="1">
    <source>
        <dbReference type="ARBA" id="ARBA00049983"/>
    </source>
</evidence>
<dbReference type="InterPro" id="IPR052616">
    <property type="entry name" value="SYO1-like"/>
</dbReference>
<dbReference type="Pfam" id="PF00514">
    <property type="entry name" value="Arm"/>
    <property type="match status" value="1"/>
</dbReference>
<dbReference type="InterPro" id="IPR016024">
    <property type="entry name" value="ARM-type_fold"/>
</dbReference>
<sequence length="674" mass="73503">RISCATSLKLEIVLVKMGKAVKKRSHIRHDGITGNPELYEETSDESFSAVQDSVIQSIFDQLQSPKTEDRDCGANALATLPQGKNDALMLIKSGIVKACAPLLLDKNAAVRHSATGALRNLSTVGGEDACKLMVGEDVLTPLLAFLKKFSKVWTHAKTEHSAAENKSEKVDSSNEQFVEAVTLLWNLCESSTLAVSICDQEDVIDVLKCFLDVEKYGKSSVIAVGNLLLTLSEDNEHAVEKLKSVDTGIMNILSMNISGEASLNPRDLLIRILAAGITHNLCNGDLSLLPDNVQALVGESIKLALHENVFDSMSVLLNLIEGNSLEGMEEEADRDKHIDSVFESIDFHLSAQSSALILLANLCCSNGSEDWEDVTSEDESEVVNGKDESMPKTIAEDICALPGAILGVFRQDSSSGSHVLQLVLNKTIPIPENLIRTNNGKYAKRWKSLVLRIKSLRCDAFFCLGNLVPLLSVQDFGGVDNLFQAWCDLNQMLFQTNEASTQSDLAEAAVNTVRSITEKLKEVSPKSFEKLSEQDVRILCTAVFSCPDPSIVACMVRILSCVGVSVAGSPNEPLTENRGNIIKMIGSCLLQVITTDGQLWIVAEALDAIYDIFAEDHVDTVGNEIALLQVLKSVVEPLKQKVHKEKKNLGEHAAIVMTAKLNLNRFIKYKIAKK</sequence>
<evidence type="ECO:0000313" key="3">
    <source>
        <dbReference type="EMBL" id="KAK2701478.1"/>
    </source>
</evidence>
<dbReference type="Proteomes" id="UP001187531">
    <property type="component" value="Unassembled WGS sequence"/>
</dbReference>
<dbReference type="InterPro" id="IPR057990">
    <property type="entry name" value="TPR_SYO1"/>
</dbReference>
<comment type="similarity">
    <text evidence="1">Belongs to the nuclear import and ribosome assembly adapter family.</text>
</comment>
<evidence type="ECO:0000259" key="2">
    <source>
        <dbReference type="Pfam" id="PF25567"/>
    </source>
</evidence>
<accession>A0AA88H4P9</accession>
<proteinExistence type="inferred from homology"/>
<name>A0AA88H4P9_ARTSF</name>
<dbReference type="GO" id="GO:0051082">
    <property type="term" value="F:unfolded protein binding"/>
    <property type="evidence" value="ECO:0007669"/>
    <property type="project" value="TreeGrafter"/>
</dbReference>
<comment type="caution">
    <text evidence="3">The sequence shown here is derived from an EMBL/GenBank/DDBJ whole genome shotgun (WGS) entry which is preliminary data.</text>
</comment>
<dbReference type="GO" id="GO:0006606">
    <property type="term" value="P:protein import into nucleus"/>
    <property type="evidence" value="ECO:0007669"/>
    <property type="project" value="TreeGrafter"/>
</dbReference>
<feature type="non-terminal residue" evidence="3">
    <location>
        <position position="1"/>
    </location>
</feature>
<dbReference type="EMBL" id="JAVRJZ010004559">
    <property type="protein sequence ID" value="KAK2701478.1"/>
    <property type="molecule type" value="Genomic_DNA"/>
</dbReference>
<dbReference type="Pfam" id="PF25567">
    <property type="entry name" value="TPR_SYO1"/>
    <property type="match status" value="1"/>
</dbReference>